<protein>
    <submittedName>
        <fullName evidence="2">Uncharacterized protein</fullName>
    </submittedName>
</protein>
<organism evidence="2 3">
    <name type="scientific">Ramlibacter humi</name>
    <dbReference type="NCBI Taxonomy" id="2530451"/>
    <lineage>
        <taxon>Bacteria</taxon>
        <taxon>Pseudomonadati</taxon>
        <taxon>Pseudomonadota</taxon>
        <taxon>Betaproteobacteria</taxon>
        <taxon>Burkholderiales</taxon>
        <taxon>Comamonadaceae</taxon>
        <taxon>Ramlibacter</taxon>
    </lineage>
</organism>
<dbReference type="AlphaFoldDB" id="A0A4Z0BD35"/>
<feature type="compositionally biased region" description="Low complexity" evidence="1">
    <location>
        <begin position="32"/>
        <end position="41"/>
    </location>
</feature>
<evidence type="ECO:0000313" key="2">
    <source>
        <dbReference type="EMBL" id="TFY96363.1"/>
    </source>
</evidence>
<evidence type="ECO:0000313" key="3">
    <source>
        <dbReference type="Proteomes" id="UP000297839"/>
    </source>
</evidence>
<dbReference type="OrthoDB" id="8563043at2"/>
<feature type="region of interest" description="Disordered" evidence="1">
    <location>
        <begin position="32"/>
        <end position="52"/>
    </location>
</feature>
<proteinExistence type="predicted"/>
<sequence length="187" mass="18889">MAMSRQAWFVICGIALLVGAWIAASKDPAPKLSSSAKAPAARGSPLPPPVEASADAFRLSTTERLSDAISADPFAPLESVAGAKQAAASSPAKVKVAKKPVPAPVIAAAPPPAPPPLPAVNVIGSISGADVGGGKPVAFVQYQGSIYPVSEGDVLAGAYKVTAFSQGRLELLHLSTQQKQVVNLPPP</sequence>
<keyword evidence="3" id="KW-1185">Reference proteome</keyword>
<dbReference type="Proteomes" id="UP000297839">
    <property type="component" value="Unassembled WGS sequence"/>
</dbReference>
<reference evidence="2 3" key="1">
    <citation type="submission" date="2019-03" db="EMBL/GenBank/DDBJ databases">
        <title>Ramlibacter sp. 18x22-1, whole genome shotgun sequence.</title>
        <authorList>
            <person name="Zhang X."/>
            <person name="Feng G."/>
            <person name="Zhu H."/>
        </authorList>
    </citation>
    <scope>NUCLEOTIDE SEQUENCE [LARGE SCALE GENOMIC DNA]</scope>
    <source>
        <strain evidence="2 3">18x22-1</strain>
    </source>
</reference>
<comment type="caution">
    <text evidence="2">The sequence shown here is derived from an EMBL/GenBank/DDBJ whole genome shotgun (WGS) entry which is preliminary data.</text>
</comment>
<gene>
    <name evidence="2" type="ORF">EZ216_20730</name>
</gene>
<accession>A0A4Z0BD35</accession>
<dbReference type="RefSeq" id="WP_135251703.1">
    <property type="nucleotide sequence ID" value="NZ_SMLK01000012.1"/>
</dbReference>
<name>A0A4Z0BD35_9BURK</name>
<dbReference type="EMBL" id="SMLK01000012">
    <property type="protein sequence ID" value="TFY96363.1"/>
    <property type="molecule type" value="Genomic_DNA"/>
</dbReference>
<evidence type="ECO:0000256" key="1">
    <source>
        <dbReference type="SAM" id="MobiDB-lite"/>
    </source>
</evidence>